<organism evidence="3 4">
    <name type="scientific">Gadus morhua</name>
    <name type="common">Atlantic cod</name>
    <dbReference type="NCBI Taxonomy" id="8049"/>
    <lineage>
        <taxon>Eukaryota</taxon>
        <taxon>Metazoa</taxon>
        <taxon>Chordata</taxon>
        <taxon>Craniata</taxon>
        <taxon>Vertebrata</taxon>
        <taxon>Euteleostomi</taxon>
        <taxon>Actinopterygii</taxon>
        <taxon>Neopterygii</taxon>
        <taxon>Teleostei</taxon>
        <taxon>Neoteleostei</taxon>
        <taxon>Acanthomorphata</taxon>
        <taxon>Zeiogadaria</taxon>
        <taxon>Gadariae</taxon>
        <taxon>Gadiformes</taxon>
        <taxon>Gadoidei</taxon>
        <taxon>Gadidae</taxon>
        <taxon>Gadus</taxon>
    </lineage>
</organism>
<reference evidence="3" key="1">
    <citation type="submission" date="2025-08" db="UniProtKB">
        <authorList>
            <consortium name="Ensembl"/>
        </authorList>
    </citation>
    <scope>IDENTIFICATION</scope>
</reference>
<accession>A0A8C5FC05</accession>
<dbReference type="GeneTree" id="ENSGT01030000234575"/>
<keyword evidence="4" id="KW-1185">Reference proteome</keyword>
<keyword evidence="1" id="KW-0472">Membrane</keyword>
<evidence type="ECO:0000259" key="2">
    <source>
        <dbReference type="PROSITE" id="PS50041"/>
    </source>
</evidence>
<dbReference type="AlphaFoldDB" id="A0A8C5FC05"/>
<evidence type="ECO:0000256" key="1">
    <source>
        <dbReference type="SAM" id="Phobius"/>
    </source>
</evidence>
<dbReference type="PROSITE" id="PS50041">
    <property type="entry name" value="C_TYPE_LECTIN_2"/>
    <property type="match status" value="1"/>
</dbReference>
<dbReference type="OMA" id="TNQWICE"/>
<dbReference type="Gene3D" id="3.10.100.10">
    <property type="entry name" value="Mannose-Binding Protein A, subunit A"/>
    <property type="match status" value="1"/>
</dbReference>
<dbReference type="SUPFAM" id="SSF56436">
    <property type="entry name" value="C-type lectin-like"/>
    <property type="match status" value="1"/>
</dbReference>
<sequence>MAKETIGRGMEEEVPYTSVVFYSNISASKGLHIRRQEADTVYEEVKVQNGALEQTTPADQKHRPTCKYVALCLAIICVILTSLLISYYLFIFKGNHELVSQLQELKENQTTLLAYQDHLEAVVGNLTSSNENLVRSHSNQSRSCDVFINENQDLKTELTELKEANRLTDTCAQKTIDTYCRPQEGQSPMCRPCETGWVNGNSSCSVIVEDVDEGKTWAEAREDCRGRRADLVVIDNEEEQNLVTYNSSSSTSDIKGYWLGLSDTAGNGTWSWVDGTNVTLKLWTSTNDTTSSPRCAVTRGPFGWSGVNCTAKNHWICEKKRLSV</sequence>
<protein>
    <submittedName>
        <fullName evidence="3">C-type lectin domain family 4 member M-like</fullName>
    </submittedName>
</protein>
<dbReference type="Ensembl" id="ENSGMOT00000043230.1">
    <property type="protein sequence ID" value="ENSGMOP00000025555.1"/>
    <property type="gene ID" value="ENSGMOG00000031709.1"/>
</dbReference>
<reference evidence="3" key="2">
    <citation type="submission" date="2025-09" db="UniProtKB">
        <authorList>
            <consortium name="Ensembl"/>
        </authorList>
    </citation>
    <scope>IDENTIFICATION</scope>
</reference>
<feature type="domain" description="C-type lectin" evidence="2">
    <location>
        <begin position="200"/>
        <end position="318"/>
    </location>
</feature>
<dbReference type="Proteomes" id="UP000694546">
    <property type="component" value="Chromosome 11"/>
</dbReference>
<dbReference type="InterPro" id="IPR001304">
    <property type="entry name" value="C-type_lectin-like"/>
</dbReference>
<dbReference type="Pfam" id="PF00059">
    <property type="entry name" value="Lectin_C"/>
    <property type="match status" value="1"/>
</dbReference>
<evidence type="ECO:0000313" key="4">
    <source>
        <dbReference type="Proteomes" id="UP000694546"/>
    </source>
</evidence>
<name>A0A8C5FC05_GADMO</name>
<keyword evidence="1" id="KW-0812">Transmembrane</keyword>
<keyword evidence="1" id="KW-1133">Transmembrane helix</keyword>
<proteinExistence type="predicted"/>
<feature type="transmembrane region" description="Helical" evidence="1">
    <location>
        <begin position="68"/>
        <end position="90"/>
    </location>
</feature>
<gene>
    <name evidence="3" type="primary">LOC115553353</name>
</gene>
<dbReference type="SMART" id="SM00034">
    <property type="entry name" value="CLECT"/>
    <property type="match status" value="1"/>
</dbReference>
<dbReference type="InterPro" id="IPR016186">
    <property type="entry name" value="C-type_lectin-like/link_sf"/>
</dbReference>
<evidence type="ECO:0000313" key="3">
    <source>
        <dbReference type="Ensembl" id="ENSGMOP00000025555.1"/>
    </source>
</evidence>
<dbReference type="PANTHER" id="PTHR22803">
    <property type="entry name" value="MANNOSE, PHOSPHOLIPASE, LECTIN RECEPTOR RELATED"/>
    <property type="match status" value="1"/>
</dbReference>
<dbReference type="InterPro" id="IPR050111">
    <property type="entry name" value="C-type_lectin/snaclec_domain"/>
</dbReference>
<dbReference type="InterPro" id="IPR016187">
    <property type="entry name" value="CTDL_fold"/>
</dbReference>